<dbReference type="InterPro" id="IPR017972">
    <property type="entry name" value="Cyt_P450_CS"/>
</dbReference>
<dbReference type="InterPro" id="IPR001128">
    <property type="entry name" value="Cyt_P450"/>
</dbReference>
<sequence>MTLNAGFLQLPQAISDTAQQICGLHILAAALSLPVVYPGPKLTAITRVLYCHHLVSGRLVYYLHQAHEKYGAVVRVAPNEVLFTSSQAWSDIYGSQQGEPEMSKDTPLYRNFRGPQTIAEAGHDLHRRYRRLLSKGFSGAALREQEHIVQQKIDVLMTQLHAEVANGGTPEMTSWFKFFTFDLIVQLTFGESSKCLENARLHPWLTMLSPSIRFRIWTQALGYYPVLLKLFSRLIPKSYQEASIAHQKLTTENVQRRIERTVSYTDLVSNLIDPKHDLERYDIDGNSSILILAGNETTTTALSATTYYLTQNPEVKTQVTKKVRSTFSSADQITAINVNLLKFLPACFTEAMRIFPPAPAVFSRRVPNEGAYVAGHWIPGGTHVGMCRFATNNSSINFKDPQKYVPERWLGDPEYEDDDRAAMQAFSVGLRNCIGQNLAKLELRLLLSRLIWEFDWELDPASTDWDKDIPAYLAWDMKPLKLRLTPVVR</sequence>
<dbReference type="STRING" id="1509407.A0A0L1JFT3"/>
<dbReference type="AlphaFoldDB" id="A0A0L1JFT3"/>
<dbReference type="PANTHER" id="PTHR24305">
    <property type="entry name" value="CYTOCHROME P450"/>
    <property type="match status" value="1"/>
</dbReference>
<dbReference type="GO" id="GO:0005506">
    <property type="term" value="F:iron ion binding"/>
    <property type="evidence" value="ECO:0007669"/>
    <property type="project" value="InterPro"/>
</dbReference>
<evidence type="ECO:0000256" key="5">
    <source>
        <dbReference type="ARBA" id="ARBA00023002"/>
    </source>
</evidence>
<dbReference type="Gene3D" id="1.10.630.10">
    <property type="entry name" value="Cytochrome P450"/>
    <property type="match status" value="1"/>
</dbReference>
<reference evidence="10 11" key="1">
    <citation type="submission" date="2014-06" db="EMBL/GenBank/DDBJ databases">
        <title>The Genome of the Aflatoxigenic Filamentous Fungus Aspergillus nomius.</title>
        <authorList>
            <person name="Moore M.G."/>
            <person name="Shannon B.M."/>
            <person name="Brian M.M."/>
        </authorList>
    </citation>
    <scope>NUCLEOTIDE SEQUENCE [LARGE SCALE GENOMIC DNA]</scope>
    <source>
        <strain evidence="10 11">NRRL 13137</strain>
    </source>
</reference>
<dbReference type="PANTHER" id="PTHR24305:SF210">
    <property type="entry name" value="CYTOCHROME P450 MONOOXYGENASE ASQL-RELATED"/>
    <property type="match status" value="1"/>
</dbReference>
<accession>A0A0L1JFT3</accession>
<dbReference type="GO" id="GO:0004497">
    <property type="term" value="F:monooxygenase activity"/>
    <property type="evidence" value="ECO:0007669"/>
    <property type="project" value="UniProtKB-KW"/>
</dbReference>
<keyword evidence="5 9" id="KW-0560">Oxidoreductase</keyword>
<dbReference type="InterPro" id="IPR002401">
    <property type="entry name" value="Cyt_P450_E_grp-I"/>
</dbReference>
<dbReference type="GeneID" id="26803147"/>
<comment type="caution">
    <text evidence="10">The sequence shown here is derived from an EMBL/GenBank/DDBJ whole genome shotgun (WGS) entry which is preliminary data.</text>
</comment>
<dbReference type="Pfam" id="PF00067">
    <property type="entry name" value="p450"/>
    <property type="match status" value="1"/>
</dbReference>
<evidence type="ECO:0000256" key="1">
    <source>
        <dbReference type="ARBA" id="ARBA00001971"/>
    </source>
</evidence>
<evidence type="ECO:0000256" key="3">
    <source>
        <dbReference type="ARBA" id="ARBA00022617"/>
    </source>
</evidence>
<dbReference type="GO" id="GO:0020037">
    <property type="term" value="F:heme binding"/>
    <property type="evidence" value="ECO:0007669"/>
    <property type="project" value="InterPro"/>
</dbReference>
<dbReference type="RefSeq" id="XP_015411548.1">
    <property type="nucleotide sequence ID" value="XM_015546600.1"/>
</dbReference>
<evidence type="ECO:0000313" key="11">
    <source>
        <dbReference type="Proteomes" id="UP000037505"/>
    </source>
</evidence>
<keyword evidence="6 8" id="KW-0408">Iron</keyword>
<keyword evidence="4 8" id="KW-0479">Metal-binding</keyword>
<keyword evidence="11" id="KW-1185">Reference proteome</keyword>
<dbReference type="Proteomes" id="UP000037505">
    <property type="component" value="Unassembled WGS sequence"/>
</dbReference>
<name>A0A0L1JFT3_ASPN3</name>
<evidence type="ECO:0000256" key="8">
    <source>
        <dbReference type="PIRSR" id="PIRSR602401-1"/>
    </source>
</evidence>
<dbReference type="SUPFAM" id="SSF48264">
    <property type="entry name" value="Cytochrome P450"/>
    <property type="match status" value="1"/>
</dbReference>
<comment type="cofactor">
    <cofactor evidence="1 8">
        <name>heme</name>
        <dbReference type="ChEBI" id="CHEBI:30413"/>
    </cofactor>
</comment>
<dbReference type="InterPro" id="IPR036396">
    <property type="entry name" value="Cyt_P450_sf"/>
</dbReference>
<keyword evidence="7 9" id="KW-0503">Monooxygenase</keyword>
<evidence type="ECO:0000256" key="9">
    <source>
        <dbReference type="RuleBase" id="RU000461"/>
    </source>
</evidence>
<protein>
    <submittedName>
        <fullName evidence="10">Cytochrome P450 monooxygenase</fullName>
    </submittedName>
</protein>
<evidence type="ECO:0000256" key="4">
    <source>
        <dbReference type="ARBA" id="ARBA00022723"/>
    </source>
</evidence>
<dbReference type="PRINTS" id="PR00385">
    <property type="entry name" value="P450"/>
</dbReference>
<evidence type="ECO:0000313" key="10">
    <source>
        <dbReference type="EMBL" id="KNG90625.1"/>
    </source>
</evidence>
<evidence type="ECO:0000256" key="2">
    <source>
        <dbReference type="ARBA" id="ARBA00010617"/>
    </source>
</evidence>
<gene>
    <name evidence="10" type="ORF">ANOM_001343</name>
</gene>
<comment type="similarity">
    <text evidence="2 9">Belongs to the cytochrome P450 family.</text>
</comment>
<dbReference type="InterPro" id="IPR050121">
    <property type="entry name" value="Cytochrome_P450_monoxygenase"/>
</dbReference>
<dbReference type="OrthoDB" id="1470350at2759"/>
<dbReference type="PROSITE" id="PS00086">
    <property type="entry name" value="CYTOCHROME_P450"/>
    <property type="match status" value="1"/>
</dbReference>
<feature type="binding site" description="axial binding residue" evidence="8">
    <location>
        <position position="433"/>
    </location>
    <ligand>
        <name>heme</name>
        <dbReference type="ChEBI" id="CHEBI:30413"/>
    </ligand>
    <ligandPart>
        <name>Fe</name>
        <dbReference type="ChEBI" id="CHEBI:18248"/>
    </ligandPart>
</feature>
<dbReference type="CDD" id="cd11058">
    <property type="entry name" value="CYP60B-like"/>
    <property type="match status" value="1"/>
</dbReference>
<proteinExistence type="inferred from homology"/>
<evidence type="ECO:0000256" key="7">
    <source>
        <dbReference type="ARBA" id="ARBA00023033"/>
    </source>
</evidence>
<organism evidence="10 11">
    <name type="scientific">Aspergillus nomiae NRRL (strain ATCC 15546 / NRRL 13137 / CBS 260.88 / M93)</name>
    <dbReference type="NCBI Taxonomy" id="1509407"/>
    <lineage>
        <taxon>Eukaryota</taxon>
        <taxon>Fungi</taxon>
        <taxon>Dikarya</taxon>
        <taxon>Ascomycota</taxon>
        <taxon>Pezizomycotina</taxon>
        <taxon>Eurotiomycetes</taxon>
        <taxon>Eurotiomycetidae</taxon>
        <taxon>Eurotiales</taxon>
        <taxon>Aspergillaceae</taxon>
        <taxon>Aspergillus</taxon>
        <taxon>Aspergillus subgen. Circumdati</taxon>
    </lineage>
</organism>
<dbReference type="GO" id="GO:0016705">
    <property type="term" value="F:oxidoreductase activity, acting on paired donors, with incorporation or reduction of molecular oxygen"/>
    <property type="evidence" value="ECO:0007669"/>
    <property type="project" value="InterPro"/>
</dbReference>
<dbReference type="EMBL" id="JNOM01000011">
    <property type="protein sequence ID" value="KNG90625.1"/>
    <property type="molecule type" value="Genomic_DNA"/>
</dbReference>
<keyword evidence="3 8" id="KW-0349">Heme</keyword>
<dbReference type="PRINTS" id="PR00463">
    <property type="entry name" value="EP450I"/>
</dbReference>
<evidence type="ECO:0000256" key="6">
    <source>
        <dbReference type="ARBA" id="ARBA00023004"/>
    </source>
</evidence>